<evidence type="ECO:0000256" key="1">
    <source>
        <dbReference type="ARBA" id="ARBA00008645"/>
    </source>
</evidence>
<dbReference type="Gene3D" id="3.40.50.1820">
    <property type="entry name" value="alpha/beta hydrolase"/>
    <property type="match status" value="1"/>
</dbReference>
<keyword evidence="3" id="KW-0378">Hydrolase</keyword>
<gene>
    <name evidence="3" type="ORF">QQ002_05445</name>
</gene>
<accession>A0AB35MGR0</accession>
<dbReference type="InterPro" id="IPR029058">
    <property type="entry name" value="AB_hydrolase_fold"/>
</dbReference>
<organism evidence="3 4">
    <name type="scientific">Demequina lignilytica</name>
    <dbReference type="NCBI Taxonomy" id="3051663"/>
    <lineage>
        <taxon>Bacteria</taxon>
        <taxon>Bacillati</taxon>
        <taxon>Actinomycetota</taxon>
        <taxon>Actinomycetes</taxon>
        <taxon>Micrococcales</taxon>
        <taxon>Demequinaceae</taxon>
        <taxon>Demequina</taxon>
    </lineage>
</organism>
<dbReference type="Proteomes" id="UP001172756">
    <property type="component" value="Unassembled WGS sequence"/>
</dbReference>
<evidence type="ECO:0000259" key="2">
    <source>
        <dbReference type="Pfam" id="PF01738"/>
    </source>
</evidence>
<dbReference type="GO" id="GO:0016787">
    <property type="term" value="F:hydrolase activity"/>
    <property type="evidence" value="ECO:0007669"/>
    <property type="project" value="UniProtKB-KW"/>
</dbReference>
<sequence length="249" mass="25911">MAQLSTRDIAYTVDGTRMLGLLVAPEGAHGLPAVVLFHDAFGLGEDAIAAAHRIARLGFAVFAADVWGDRVTPTDESQIGPLIGGMVGDRPRWLARVAAAHATAAGQPEIDGASLVSMGFCFGGSSALEHLRAGGGSRAVIAIHPGLDLLADGWDEARPDARVLLCAGAADPMATAEQRDALEAALTGAGIDWEEHLYSGTRHAFTSPKAVHSPMPDVVAYHPRNAMRAWAATEAFLLELLAEPAAVPA</sequence>
<dbReference type="InterPro" id="IPR002925">
    <property type="entry name" value="Dienelactn_hydro"/>
</dbReference>
<reference evidence="3 4" key="1">
    <citation type="submission" date="2023-06" db="EMBL/GenBank/DDBJ databases">
        <title>SYSU T0a273.</title>
        <authorList>
            <person name="Gao L."/>
            <person name="Fang B.-Z."/>
            <person name="Li W.-J."/>
        </authorList>
    </citation>
    <scope>NUCLEOTIDE SEQUENCE [LARGE SCALE GENOMIC DNA]</scope>
    <source>
        <strain evidence="3 4">SYSU T0a273</strain>
    </source>
</reference>
<comment type="similarity">
    <text evidence="1">Belongs to the AB hydrolase superfamily.</text>
</comment>
<evidence type="ECO:0000313" key="3">
    <source>
        <dbReference type="EMBL" id="MDN4482984.1"/>
    </source>
</evidence>
<evidence type="ECO:0000313" key="4">
    <source>
        <dbReference type="Proteomes" id="UP001172756"/>
    </source>
</evidence>
<dbReference type="InterPro" id="IPR050261">
    <property type="entry name" value="FrsA_esterase"/>
</dbReference>
<dbReference type="PANTHER" id="PTHR22946">
    <property type="entry name" value="DIENELACTONE HYDROLASE DOMAIN-CONTAINING PROTEIN-RELATED"/>
    <property type="match status" value="1"/>
</dbReference>
<dbReference type="EMBL" id="JAUHQB010000003">
    <property type="protein sequence ID" value="MDN4482984.1"/>
    <property type="molecule type" value="Genomic_DNA"/>
</dbReference>
<proteinExistence type="inferred from homology"/>
<feature type="domain" description="Dienelactone hydrolase" evidence="2">
    <location>
        <begin position="20"/>
        <end position="237"/>
    </location>
</feature>
<comment type="caution">
    <text evidence="3">The sequence shown here is derived from an EMBL/GenBank/DDBJ whole genome shotgun (WGS) entry which is preliminary data.</text>
</comment>
<dbReference type="AlphaFoldDB" id="A0AB35MGR0"/>
<dbReference type="SUPFAM" id="SSF53474">
    <property type="entry name" value="alpha/beta-Hydrolases"/>
    <property type="match status" value="1"/>
</dbReference>
<protein>
    <submittedName>
        <fullName evidence="3">Dienelactone hydrolase family protein</fullName>
    </submittedName>
</protein>
<dbReference type="PANTHER" id="PTHR22946:SF5">
    <property type="entry name" value="PEPTIDASE S9 PROLYL OLIGOPEPTIDASE CATALYTIC DOMAIN-CONTAINING PROTEIN"/>
    <property type="match status" value="1"/>
</dbReference>
<dbReference type="RefSeq" id="WP_301159962.1">
    <property type="nucleotide sequence ID" value="NZ_JAUHQB010000003.1"/>
</dbReference>
<name>A0AB35MGR0_9MICO</name>
<dbReference type="Pfam" id="PF01738">
    <property type="entry name" value="DLH"/>
    <property type="match status" value="1"/>
</dbReference>